<evidence type="ECO:0000313" key="2">
    <source>
        <dbReference type="EMBL" id="MFC4654283.1"/>
    </source>
</evidence>
<sequence>MKKFSNERLAQLKADAFENIESYSDPDTPKALEQFTAQMKKVLLADVEMLSSVPEYLPVALYGKVKFSPQAKLQWAAWLKAGTVPSWDQFKTTVAFGNADLPLVKAVREYDELVLIEAVAVLYMLTFQAKVGAGFEAARDMADDEEEMDDRGYGPDPDDDDGEDEPGYDDAYDEIRFDREGR</sequence>
<feature type="compositionally biased region" description="Basic and acidic residues" evidence="1">
    <location>
        <begin position="173"/>
        <end position="182"/>
    </location>
</feature>
<reference evidence="3" key="1">
    <citation type="journal article" date="2019" name="Int. J. Syst. Evol. Microbiol.">
        <title>The Global Catalogue of Microorganisms (GCM) 10K type strain sequencing project: providing services to taxonomists for standard genome sequencing and annotation.</title>
        <authorList>
            <consortium name="The Broad Institute Genomics Platform"/>
            <consortium name="The Broad Institute Genome Sequencing Center for Infectious Disease"/>
            <person name="Wu L."/>
            <person name="Ma J."/>
        </authorList>
    </citation>
    <scope>NUCLEOTIDE SEQUENCE [LARGE SCALE GENOMIC DNA]</scope>
    <source>
        <strain evidence="3">DT28</strain>
    </source>
</reference>
<dbReference type="RefSeq" id="WP_377332104.1">
    <property type="nucleotide sequence ID" value="NZ_JBHSGB010000005.1"/>
</dbReference>
<protein>
    <recommendedName>
        <fullName evidence="4">DUF2267 domain-containing protein</fullName>
    </recommendedName>
</protein>
<evidence type="ECO:0000256" key="1">
    <source>
        <dbReference type="SAM" id="MobiDB-lite"/>
    </source>
</evidence>
<name>A0ABV9JHT1_9GAMM</name>
<proteinExistence type="predicted"/>
<dbReference type="EMBL" id="JBHSGB010000005">
    <property type="protein sequence ID" value="MFC4654283.1"/>
    <property type="molecule type" value="Genomic_DNA"/>
</dbReference>
<evidence type="ECO:0008006" key="4">
    <source>
        <dbReference type="Google" id="ProtNLM"/>
    </source>
</evidence>
<feature type="compositionally biased region" description="Acidic residues" evidence="1">
    <location>
        <begin position="156"/>
        <end position="172"/>
    </location>
</feature>
<dbReference type="Proteomes" id="UP001595962">
    <property type="component" value="Unassembled WGS sequence"/>
</dbReference>
<evidence type="ECO:0000313" key="3">
    <source>
        <dbReference type="Proteomes" id="UP001595962"/>
    </source>
</evidence>
<keyword evidence="3" id="KW-1185">Reference proteome</keyword>
<accession>A0ABV9JHT1</accession>
<organism evidence="2 3">
    <name type="scientific">Rheinheimera marina</name>
    <dbReference type="NCBI Taxonomy" id="1774958"/>
    <lineage>
        <taxon>Bacteria</taxon>
        <taxon>Pseudomonadati</taxon>
        <taxon>Pseudomonadota</taxon>
        <taxon>Gammaproteobacteria</taxon>
        <taxon>Chromatiales</taxon>
        <taxon>Chromatiaceae</taxon>
        <taxon>Rheinheimera</taxon>
    </lineage>
</organism>
<gene>
    <name evidence="2" type="ORF">ACFO3I_04495</name>
</gene>
<feature type="region of interest" description="Disordered" evidence="1">
    <location>
        <begin position="140"/>
        <end position="182"/>
    </location>
</feature>
<comment type="caution">
    <text evidence="2">The sequence shown here is derived from an EMBL/GenBank/DDBJ whole genome shotgun (WGS) entry which is preliminary data.</text>
</comment>